<protein>
    <submittedName>
        <fullName evidence="2">Tandem-95 repeat protein</fullName>
    </submittedName>
</protein>
<gene>
    <name evidence="2" type="ORF">F0L74_32710</name>
</gene>
<comment type="caution">
    <text evidence="2">The sequence shown here is derived from an EMBL/GenBank/DDBJ whole genome shotgun (WGS) entry which is preliminary data.</text>
</comment>
<feature type="non-terminal residue" evidence="2">
    <location>
        <position position="666"/>
    </location>
</feature>
<dbReference type="Pfam" id="PF17963">
    <property type="entry name" value="Big_9"/>
    <property type="match status" value="6"/>
</dbReference>
<dbReference type="Pfam" id="PF17803">
    <property type="entry name" value="Cadherin_4"/>
    <property type="match status" value="1"/>
</dbReference>
<feature type="non-terminal residue" evidence="2">
    <location>
        <position position="1"/>
    </location>
</feature>
<dbReference type="InterPro" id="IPR040853">
    <property type="entry name" value="RapA2_cadherin-like"/>
</dbReference>
<feature type="domain" description="RapA2 cadherin-like" evidence="1">
    <location>
        <begin position="600"/>
        <end position="664"/>
    </location>
</feature>
<dbReference type="RefSeq" id="WP_149842202.1">
    <property type="nucleotide sequence ID" value="NZ_VUOC01000005.1"/>
</dbReference>
<dbReference type="Gene3D" id="2.60.40.2810">
    <property type="match status" value="1"/>
</dbReference>
<dbReference type="Proteomes" id="UP000324611">
    <property type="component" value="Unassembled WGS sequence"/>
</dbReference>
<evidence type="ECO:0000313" key="3">
    <source>
        <dbReference type="Proteomes" id="UP000324611"/>
    </source>
</evidence>
<dbReference type="EMBL" id="VUOC01000005">
    <property type="protein sequence ID" value="KAA2237825.1"/>
    <property type="molecule type" value="Genomic_DNA"/>
</dbReference>
<dbReference type="PANTHER" id="PTHR34720">
    <property type="entry name" value="MICROCYSTIN DEPENDENT PROTEIN"/>
    <property type="match status" value="1"/>
</dbReference>
<sequence length="666" mass="67455">PNGNYNGLDSLSYQVCDNGTPSLCDTASLVFNVSAVNDAPIAVRDSVGVTEDVAATGNVLTNDSDPEGDGLIASLVTAPVNGTVVLNADGSFTYTPNGNYNGLDSLSYQVCDNGTPSLCDTASLVFNVSAVNDAPIAVRDSVGVTEDVASTGNVLTNDSDPEGDGLTASLVIAPINGTVVLNADGSFTYTPNGNYNGLDSLSYQVCDNGTPSLCDTASLVFNVSAVNDAPIAVRDSVGVTEDVAATGNVLTNDSDPEGDGLIASLVTAPVNGTVVLNADGSFTYTPNGNYNGLDSLSYQVCDNGTPSLCDTASLVFNVSAVNDAPIAVRDSVGVTEDVAATGNVLTNDSDPEGDGLTASLVTAPINGTVVLNADGSFTYTPNGNYNGLDSLSYQVCDNGTPSLCDTASLVFNVSAVNDAPIAVRDSITVTEDVPATGNALTNDSDPEGDGLTASLVTAPVNGTVVLNSDGSFTYTPNSNYNGLDSLSYQVCDNGTPSLCDTASLVFSVSAINDAPIAVRDSVGVTEDVAATGNVLTNDSDPEGDGLTASLVTAPVNGTVVLNSDGSFAYTPNVNYNGLDSLLYQVCDNGTPSLCDTAVLIFNVSAVNDAPIAVRDSITVTEDVPATGNVLTNDSDPEGDGLTASLVTAPVNGTVVLYADGSFTYTP</sequence>
<reference evidence="2 3" key="1">
    <citation type="submission" date="2019-09" db="EMBL/GenBank/DDBJ databases">
        <title>Chitinophaga ginsengihumi sp. nov., isolated from soil of ginseng rhizosphere.</title>
        <authorList>
            <person name="Lee J."/>
        </authorList>
    </citation>
    <scope>NUCLEOTIDE SEQUENCE [LARGE SCALE GENOMIC DNA]</scope>
    <source>
        <strain evidence="2 3">BN140078</strain>
    </source>
</reference>
<name>A0A5B2VG19_9BACT</name>
<dbReference type="PANTHER" id="PTHR34720:SF9">
    <property type="entry name" value="BLR4714 PROTEIN"/>
    <property type="match status" value="1"/>
</dbReference>
<reference evidence="2 3" key="2">
    <citation type="submission" date="2019-09" db="EMBL/GenBank/DDBJ databases">
        <authorList>
            <person name="Jin C."/>
        </authorList>
    </citation>
    <scope>NUCLEOTIDE SEQUENCE [LARGE SCALE GENOMIC DNA]</scope>
    <source>
        <strain evidence="2 3">BN140078</strain>
    </source>
</reference>
<accession>A0A5B2VG19</accession>
<proteinExistence type="predicted"/>
<keyword evidence="3" id="KW-1185">Reference proteome</keyword>
<dbReference type="Gene3D" id="2.60.40.3440">
    <property type="match status" value="5"/>
</dbReference>
<evidence type="ECO:0000313" key="2">
    <source>
        <dbReference type="EMBL" id="KAA2237825.1"/>
    </source>
</evidence>
<dbReference type="NCBIfam" id="NF012211">
    <property type="entry name" value="tand_rpt_95"/>
    <property type="match status" value="7"/>
</dbReference>
<evidence type="ECO:0000259" key="1">
    <source>
        <dbReference type="Pfam" id="PF17803"/>
    </source>
</evidence>
<dbReference type="AlphaFoldDB" id="A0A5B2VG19"/>
<organism evidence="2 3">
    <name type="scientific">Chitinophaga agrisoli</name>
    <dbReference type="NCBI Taxonomy" id="2607653"/>
    <lineage>
        <taxon>Bacteria</taxon>
        <taxon>Pseudomonadati</taxon>
        <taxon>Bacteroidota</taxon>
        <taxon>Chitinophagia</taxon>
        <taxon>Chitinophagales</taxon>
        <taxon>Chitinophagaceae</taxon>
        <taxon>Chitinophaga</taxon>
    </lineage>
</organism>